<name>A0AAI9MSX5_MORMO</name>
<reference evidence="1" key="1">
    <citation type="submission" date="2024-02" db="EMBL/GenBank/DDBJ databases">
        <authorList>
            <consortium name="Clinical and Environmental Microbiology Branch: Whole genome sequencing antimicrobial resistance pathogens in the healthcare setting"/>
        </authorList>
    </citation>
    <scope>NUCLEOTIDE SEQUENCE</scope>
    <source>
        <strain evidence="1">2023KU-00017</strain>
    </source>
</reference>
<protein>
    <submittedName>
        <fullName evidence="1">Uncharacterized protein</fullName>
    </submittedName>
</protein>
<organism evidence="1">
    <name type="scientific">Morganella morganii</name>
    <name type="common">Proteus morganii</name>
    <dbReference type="NCBI Taxonomy" id="582"/>
    <lineage>
        <taxon>Bacteria</taxon>
        <taxon>Pseudomonadati</taxon>
        <taxon>Pseudomonadota</taxon>
        <taxon>Gammaproteobacteria</taxon>
        <taxon>Enterobacterales</taxon>
        <taxon>Morganellaceae</taxon>
        <taxon>Morganella</taxon>
    </lineage>
</organism>
<comment type="caution">
    <text evidence="1">The sequence shown here is derived from an EMBL/GenBank/DDBJ whole genome shotgun (WGS) entry which is preliminary data.</text>
</comment>
<gene>
    <name evidence="1" type="ORF">PN925_003547</name>
</gene>
<sequence length="97" mass="10770">MILKFQSNTTTKTTEDLYMLKKLLVGSIFMLAATTAAAYDGVIRFVGEIVEPAHLITAKGKPVANVADRLQSVEEETTYSKVDKTQVVGKTIIYTWR</sequence>
<accession>A0AAI9MSX5</accession>
<dbReference type="EMBL" id="ABKJEP030000072">
    <property type="protein sequence ID" value="EMO9458138.1"/>
    <property type="molecule type" value="Genomic_DNA"/>
</dbReference>
<evidence type="ECO:0000313" key="1">
    <source>
        <dbReference type="EMBL" id="EMO9458138.1"/>
    </source>
</evidence>
<proteinExistence type="predicted"/>
<dbReference type="AlphaFoldDB" id="A0AAI9MSX5"/>